<dbReference type="UniPathway" id="UPA00704">
    <property type="reaction ID" value="UER00715"/>
</dbReference>
<dbReference type="InterPro" id="IPR017583">
    <property type="entry name" value="Tagatose/fructose_Pkinase"/>
</dbReference>
<comment type="catalytic activity">
    <reaction evidence="6">
        <text>D-tagatofuranose 6-phosphate + ATP = D-tagatofuranose 1,6-bisphosphate + ADP + H(+)</text>
        <dbReference type="Rhea" id="RHEA:12420"/>
        <dbReference type="ChEBI" id="CHEBI:15378"/>
        <dbReference type="ChEBI" id="CHEBI:30616"/>
        <dbReference type="ChEBI" id="CHEBI:58694"/>
        <dbReference type="ChEBI" id="CHEBI:58695"/>
        <dbReference type="ChEBI" id="CHEBI:456216"/>
        <dbReference type="EC" id="2.7.1.144"/>
    </reaction>
</comment>
<evidence type="ECO:0000256" key="4">
    <source>
        <dbReference type="ARBA" id="ARBA00022777"/>
    </source>
</evidence>
<dbReference type="InterPro" id="IPR011611">
    <property type="entry name" value="PfkB_dom"/>
</dbReference>
<keyword evidence="6" id="KW-0423">Lactose metabolism</keyword>
<keyword evidence="5 6" id="KW-0067">ATP-binding</keyword>
<evidence type="ECO:0000313" key="8">
    <source>
        <dbReference type="EMBL" id="EFR31597.1"/>
    </source>
</evidence>
<dbReference type="GO" id="GO:0008443">
    <property type="term" value="F:phosphofructokinase activity"/>
    <property type="evidence" value="ECO:0007669"/>
    <property type="project" value="TreeGrafter"/>
</dbReference>
<evidence type="ECO:0000256" key="1">
    <source>
        <dbReference type="ARBA" id="ARBA00005380"/>
    </source>
</evidence>
<organism evidence="8 9">
    <name type="scientific">Eremococcus coleocola ACS-139-V-Col8</name>
    <dbReference type="NCBI Taxonomy" id="908337"/>
    <lineage>
        <taxon>Bacteria</taxon>
        <taxon>Bacillati</taxon>
        <taxon>Bacillota</taxon>
        <taxon>Bacilli</taxon>
        <taxon>Lactobacillales</taxon>
        <taxon>Aerococcaceae</taxon>
        <taxon>Eremococcus</taxon>
    </lineage>
</organism>
<evidence type="ECO:0000313" key="9">
    <source>
        <dbReference type="Proteomes" id="UP000005990"/>
    </source>
</evidence>
<protein>
    <recommendedName>
        <fullName evidence="6">Tagatose-6-phosphate kinase</fullName>
        <ecNumber evidence="6">2.7.1.144</ecNumber>
    </recommendedName>
</protein>
<dbReference type="AlphaFoldDB" id="E4KN54"/>
<dbReference type="GO" id="GO:2001059">
    <property type="term" value="P:D-tagatose 6-phosphate catabolic process"/>
    <property type="evidence" value="ECO:0007669"/>
    <property type="project" value="UniProtKB-UniPathway"/>
</dbReference>
<dbReference type="GO" id="GO:0005988">
    <property type="term" value="P:lactose metabolic process"/>
    <property type="evidence" value="ECO:0007669"/>
    <property type="project" value="UniProtKB-KW"/>
</dbReference>
<dbReference type="SUPFAM" id="SSF53613">
    <property type="entry name" value="Ribokinase-like"/>
    <property type="match status" value="1"/>
</dbReference>
<accession>E4KN54</accession>
<dbReference type="PANTHER" id="PTHR46566">
    <property type="entry name" value="1-PHOSPHOFRUCTOKINASE-RELATED"/>
    <property type="match status" value="1"/>
</dbReference>
<dbReference type="OrthoDB" id="9801219at2"/>
<dbReference type="RefSeq" id="WP_006417729.1">
    <property type="nucleotide sequence ID" value="NZ_AENN01000006.1"/>
</dbReference>
<dbReference type="GO" id="GO:0005524">
    <property type="term" value="F:ATP binding"/>
    <property type="evidence" value="ECO:0007669"/>
    <property type="project" value="UniProtKB-KW"/>
</dbReference>
<comment type="similarity">
    <text evidence="1">Belongs to the carbohydrate kinase pfkB family.</text>
</comment>
<dbReference type="Gene3D" id="3.40.1190.20">
    <property type="match status" value="1"/>
</dbReference>
<dbReference type="PIRSF" id="PIRSF000535">
    <property type="entry name" value="1PFK/6PFK/LacC"/>
    <property type="match status" value="1"/>
</dbReference>
<evidence type="ECO:0000256" key="2">
    <source>
        <dbReference type="ARBA" id="ARBA00022679"/>
    </source>
</evidence>
<comment type="similarity">
    <text evidence="6">Belongs to the carbohydrate kinase PfkB family. LacC subfamily.</text>
</comment>
<evidence type="ECO:0000256" key="5">
    <source>
        <dbReference type="ARBA" id="ARBA00022840"/>
    </source>
</evidence>
<evidence type="ECO:0000259" key="7">
    <source>
        <dbReference type="Pfam" id="PF00294"/>
    </source>
</evidence>
<keyword evidence="4 8" id="KW-0418">Kinase</keyword>
<dbReference type="EC" id="2.7.1.144" evidence="6"/>
<keyword evidence="2 6" id="KW-0808">Transferase</keyword>
<dbReference type="eggNOG" id="COG1105">
    <property type="taxonomic scope" value="Bacteria"/>
</dbReference>
<dbReference type="GO" id="GO:0005829">
    <property type="term" value="C:cytosol"/>
    <property type="evidence" value="ECO:0007669"/>
    <property type="project" value="TreeGrafter"/>
</dbReference>
<keyword evidence="9" id="KW-1185">Reference proteome</keyword>
<keyword evidence="3 6" id="KW-0547">Nucleotide-binding</keyword>
<evidence type="ECO:0000256" key="3">
    <source>
        <dbReference type="ARBA" id="ARBA00022741"/>
    </source>
</evidence>
<dbReference type="InterPro" id="IPR029056">
    <property type="entry name" value="Ribokinase-like"/>
</dbReference>
<feature type="domain" description="Carbohydrate kinase PfkB" evidence="7">
    <location>
        <begin position="20"/>
        <end position="294"/>
    </location>
</feature>
<dbReference type="GO" id="GO:0009024">
    <property type="term" value="F:tagatose-6-phosphate kinase activity"/>
    <property type="evidence" value="ECO:0007669"/>
    <property type="project" value="UniProtKB-EC"/>
</dbReference>
<proteinExistence type="inferred from homology"/>
<dbReference type="Proteomes" id="UP000005990">
    <property type="component" value="Unassembled WGS sequence"/>
</dbReference>
<dbReference type="PANTHER" id="PTHR46566:SF1">
    <property type="entry name" value="1-PHOSPHOFRUCTOKINASE"/>
    <property type="match status" value="1"/>
</dbReference>
<evidence type="ECO:0000256" key="6">
    <source>
        <dbReference type="PIRNR" id="PIRNR000535"/>
    </source>
</evidence>
<dbReference type="STRING" id="908337.HMPREF9257_0031"/>
<gene>
    <name evidence="8" type="ORF">HMPREF9257_0031</name>
</gene>
<dbReference type="EMBL" id="AENN01000006">
    <property type="protein sequence ID" value="EFR31597.1"/>
    <property type="molecule type" value="Genomic_DNA"/>
</dbReference>
<name>E4KN54_9LACT</name>
<reference evidence="8 9" key="1">
    <citation type="submission" date="2010-10" db="EMBL/GenBank/DDBJ databases">
        <authorList>
            <person name="Durkin A.S."/>
            <person name="Madupu R."/>
            <person name="Torralba M."/>
            <person name="Gillis M."/>
            <person name="Methe B."/>
            <person name="Sutton G."/>
            <person name="Nelson K.E."/>
        </authorList>
    </citation>
    <scope>NUCLEOTIDE SEQUENCE [LARGE SCALE GENOMIC DNA]</scope>
    <source>
        <strain evidence="8 9">ACS-139-V-Col8</strain>
    </source>
</reference>
<sequence length="315" mass="35175">MIYTITLNPAIDRLLRVSGEILPGNNNRILDESFDVGGKGTHVSIGLKTLGVQNHCTGIVGERGSEQLLKLLDTYSVSGDFIKLKNEKLRTNLVIKDEIESGNYLISEMGIELTKELIDLFIQEKLADINKGDWLVISGDPSQKTKPNVFKYLLDELTKREIKLFLDVSAKYLLMSEGTNLEFIKPNQFEFSEMVGREVRTIKDCIHAYFNNLNLFKHIKHTVITLGSHGSILLSENCCFVFSPLSLDIVNDTGAGDAFVSGFIYGLKEGMSAEKACAFANAVGAAKTQVNKCAGFNLEQVNKYFEEIEWKEMKL</sequence>
<comment type="caution">
    <text evidence="8">The sequence shown here is derived from an EMBL/GenBank/DDBJ whole genome shotgun (WGS) entry which is preliminary data.</text>
</comment>
<comment type="pathway">
    <text evidence="6">Carbohydrate metabolism; D-tagatose 6-phosphate degradation; D-glyceraldehyde 3-phosphate and glycerone phosphate from D-tagatose 6-phosphate: step 1/2.</text>
</comment>
<dbReference type="Pfam" id="PF00294">
    <property type="entry name" value="PfkB"/>
    <property type="match status" value="1"/>
</dbReference>